<evidence type="ECO:0000256" key="8">
    <source>
        <dbReference type="ARBA" id="ARBA00055771"/>
    </source>
</evidence>
<keyword evidence="11" id="KW-1185">Reference proteome</keyword>
<dbReference type="EC" id="2.7.1.121" evidence="3"/>
<name>A0A5C7FF32_9BACI</name>
<evidence type="ECO:0000313" key="10">
    <source>
        <dbReference type="EMBL" id="WWD79112.1"/>
    </source>
</evidence>
<evidence type="ECO:0000256" key="5">
    <source>
        <dbReference type="ARBA" id="ARBA00022777"/>
    </source>
</evidence>
<proteinExistence type="predicted"/>
<keyword evidence="5 10" id="KW-0418">Kinase</keyword>
<dbReference type="InterPro" id="IPR036117">
    <property type="entry name" value="DhaL_dom_sf"/>
</dbReference>
<accession>A0A5C7FF32</accession>
<dbReference type="InterPro" id="IPR004007">
    <property type="entry name" value="DhaL_dom"/>
</dbReference>
<dbReference type="Pfam" id="PF02734">
    <property type="entry name" value="Dak2"/>
    <property type="match status" value="1"/>
</dbReference>
<dbReference type="PANTHER" id="PTHR28629:SF4">
    <property type="entry name" value="TRIOKINASE_FMN CYCLASE"/>
    <property type="match status" value="1"/>
</dbReference>
<evidence type="ECO:0000256" key="1">
    <source>
        <dbReference type="ARBA" id="ARBA00001113"/>
    </source>
</evidence>
<comment type="pathway">
    <text evidence="2">Polyol metabolism; glycerol degradation.</text>
</comment>
<reference evidence="10 11" key="1">
    <citation type="submission" date="2024-01" db="EMBL/GenBank/DDBJ databases">
        <title>Complete Genome Sequence of Alkalicoccus halolimnae BZ-SZ-XJ29T, a Moderately Halophilic Bacterium Isolated from a Salt Lake.</title>
        <authorList>
            <person name="Zhao B."/>
        </authorList>
    </citation>
    <scope>NUCLEOTIDE SEQUENCE [LARGE SCALE GENOMIC DNA]</scope>
    <source>
        <strain evidence="10 11">BZ-SZ-XJ29</strain>
    </source>
</reference>
<protein>
    <recommendedName>
        <fullName evidence="3">phosphoenolpyruvate--glycerone phosphotransferase</fullName>
        <ecNumber evidence="3">2.7.1.121</ecNumber>
    </recommendedName>
</protein>
<dbReference type="GO" id="GO:0047324">
    <property type="term" value="F:phosphoenolpyruvate-glycerone phosphotransferase activity"/>
    <property type="evidence" value="ECO:0007669"/>
    <property type="project" value="UniProtKB-EC"/>
</dbReference>
<dbReference type="SUPFAM" id="SSF101473">
    <property type="entry name" value="DhaL-like"/>
    <property type="match status" value="1"/>
</dbReference>
<dbReference type="EMBL" id="CP144914">
    <property type="protein sequence ID" value="WWD79112.1"/>
    <property type="molecule type" value="Genomic_DNA"/>
</dbReference>
<dbReference type="InterPro" id="IPR012737">
    <property type="entry name" value="DhaK_L_YcgS"/>
</dbReference>
<comment type="function">
    <text evidence="8">ADP-binding subunit of the dihydroxyacetone kinase, which is responsible for the phosphoenolpyruvate (PEP)-dependent phosphorylation of dihydroxyacetone. DhaL-ADP is converted to DhaL-ATP via a phosphoryl group transfer from DhaM and transmits it to dihydroxyacetone binds to DhaK.</text>
</comment>
<evidence type="ECO:0000256" key="2">
    <source>
        <dbReference type="ARBA" id="ARBA00004745"/>
    </source>
</evidence>
<dbReference type="Gene3D" id="1.25.40.340">
    <property type="match status" value="1"/>
</dbReference>
<keyword evidence="4" id="KW-0808">Transferase</keyword>
<dbReference type="Proteomes" id="UP000321816">
    <property type="component" value="Chromosome"/>
</dbReference>
<evidence type="ECO:0000313" key="11">
    <source>
        <dbReference type="Proteomes" id="UP000321816"/>
    </source>
</evidence>
<evidence type="ECO:0000256" key="3">
    <source>
        <dbReference type="ARBA" id="ARBA00012095"/>
    </source>
</evidence>
<gene>
    <name evidence="10" type="primary">dhaL</name>
    <name evidence="10" type="ORF">FTX54_011860</name>
</gene>
<dbReference type="PANTHER" id="PTHR28629">
    <property type="entry name" value="TRIOKINASE/FMN CYCLASE"/>
    <property type="match status" value="1"/>
</dbReference>
<dbReference type="AlphaFoldDB" id="A0A5C7FF32"/>
<feature type="domain" description="DhaL" evidence="9">
    <location>
        <begin position="6"/>
        <end position="200"/>
    </location>
</feature>
<dbReference type="InterPro" id="IPR050861">
    <property type="entry name" value="Dihydroxyacetone_Kinase"/>
</dbReference>
<sequence length="206" mass="22973">MSITAEHLRTWLERFHDEILEHKDELTDLDQAIGDGDHGINMARGVKEMHKMLNGKSFDAPGDLLKAVSMTFIGKIGGASGPLYGSALMKMASRASSDETLTEEEWINVLEAGKVAIQQRGKAETGEKTMVDVWAPLIERFQKQKEIDWQLFQTTAEELMQSTKEMHAKKGRAAYLGARSVGHIDPGAMSSYLFFKTLAETLQERS</sequence>
<dbReference type="PROSITE" id="PS51480">
    <property type="entry name" value="DHAL"/>
    <property type="match status" value="1"/>
</dbReference>
<dbReference type="KEGG" id="ahal:FTX54_011860"/>
<evidence type="ECO:0000256" key="4">
    <source>
        <dbReference type="ARBA" id="ARBA00022679"/>
    </source>
</evidence>
<dbReference type="OrthoDB" id="9800291at2"/>
<comment type="catalytic activity">
    <reaction evidence="1">
        <text>dihydroxyacetone + phosphoenolpyruvate = dihydroxyacetone phosphate + pyruvate</text>
        <dbReference type="Rhea" id="RHEA:18381"/>
        <dbReference type="ChEBI" id="CHEBI:15361"/>
        <dbReference type="ChEBI" id="CHEBI:16016"/>
        <dbReference type="ChEBI" id="CHEBI:57642"/>
        <dbReference type="ChEBI" id="CHEBI:58702"/>
        <dbReference type="EC" id="2.7.1.121"/>
    </reaction>
</comment>
<evidence type="ECO:0000256" key="7">
    <source>
        <dbReference type="ARBA" id="ARBA00046577"/>
    </source>
</evidence>
<keyword evidence="6" id="KW-0319">Glycerol metabolism</keyword>
<dbReference type="NCBIfam" id="TIGR02365">
    <property type="entry name" value="dha_L_ycgS"/>
    <property type="match status" value="1"/>
</dbReference>
<dbReference type="GO" id="GO:0019563">
    <property type="term" value="P:glycerol catabolic process"/>
    <property type="evidence" value="ECO:0007669"/>
    <property type="project" value="TreeGrafter"/>
</dbReference>
<comment type="subunit">
    <text evidence="7">Homodimer. The dihydroxyacetone kinase complex is composed of a homodimer of DhaM, a homodimer of DhaK and the subunit DhaL.</text>
</comment>
<dbReference type="FunFam" id="1.25.40.340:FF:000002">
    <property type="entry name" value="Dihydroxyacetone kinase, L subunit"/>
    <property type="match status" value="1"/>
</dbReference>
<dbReference type="GO" id="GO:0004371">
    <property type="term" value="F:glycerone kinase activity"/>
    <property type="evidence" value="ECO:0007669"/>
    <property type="project" value="InterPro"/>
</dbReference>
<dbReference type="RefSeq" id="WP_147803577.1">
    <property type="nucleotide sequence ID" value="NZ_CP144914.1"/>
</dbReference>
<evidence type="ECO:0000256" key="6">
    <source>
        <dbReference type="ARBA" id="ARBA00022798"/>
    </source>
</evidence>
<dbReference type="GO" id="GO:0005829">
    <property type="term" value="C:cytosol"/>
    <property type="evidence" value="ECO:0007669"/>
    <property type="project" value="TreeGrafter"/>
</dbReference>
<organism evidence="10 11">
    <name type="scientific">Alkalicoccus halolimnae</name>
    <dbReference type="NCBI Taxonomy" id="1667239"/>
    <lineage>
        <taxon>Bacteria</taxon>
        <taxon>Bacillati</taxon>
        <taxon>Bacillota</taxon>
        <taxon>Bacilli</taxon>
        <taxon>Bacillales</taxon>
        <taxon>Bacillaceae</taxon>
        <taxon>Alkalicoccus</taxon>
    </lineage>
</organism>
<evidence type="ECO:0000259" key="9">
    <source>
        <dbReference type="PROSITE" id="PS51480"/>
    </source>
</evidence>
<dbReference type="SMART" id="SM01120">
    <property type="entry name" value="Dak2"/>
    <property type="match status" value="1"/>
</dbReference>